<gene>
    <name evidence="3" type="ORF">HERIO_1372</name>
</gene>
<dbReference type="PANTHER" id="PTHR48051">
    <property type="match status" value="1"/>
</dbReference>
<dbReference type="OrthoDB" id="184583at2759"/>
<evidence type="ECO:0000256" key="2">
    <source>
        <dbReference type="ARBA" id="ARBA00022737"/>
    </source>
</evidence>
<comment type="caution">
    <text evidence="3">The sequence shown here is derived from an EMBL/GenBank/DDBJ whole genome shotgun (WGS) entry which is preliminary data.</text>
</comment>
<evidence type="ECO:0008006" key="5">
    <source>
        <dbReference type="Google" id="ProtNLM"/>
    </source>
</evidence>
<dbReference type="GO" id="GO:0005737">
    <property type="term" value="C:cytoplasm"/>
    <property type="evidence" value="ECO:0007669"/>
    <property type="project" value="TreeGrafter"/>
</dbReference>
<dbReference type="VEuPathDB" id="MicrosporidiaDB:A0H76_2721"/>
<dbReference type="VEuPathDB" id="MicrosporidiaDB:HERIO_1372"/>
<dbReference type="InterPro" id="IPR050216">
    <property type="entry name" value="LRR_domain-containing"/>
</dbReference>
<evidence type="ECO:0000313" key="4">
    <source>
        <dbReference type="Proteomes" id="UP000192356"/>
    </source>
</evidence>
<protein>
    <recommendedName>
        <fullName evidence="5">Ran GTPase-activating protein (RanGAP) involved in mRNA processing and transport</fullName>
    </recommendedName>
</protein>
<dbReference type="InterPro" id="IPR032675">
    <property type="entry name" value="LRR_dom_sf"/>
</dbReference>
<keyword evidence="4" id="KW-1185">Reference proteome</keyword>
<keyword evidence="2" id="KW-0677">Repeat</keyword>
<proteinExistence type="predicted"/>
<accession>A0A1X0QAA9</accession>
<sequence>MIFFKVQSFVKDYKSADDVREIINELEKNKSTIKIVDLSDNNYYPEAFKAIMNTIKGLNRLETIKIDSICGGLDKDMIAENIKSLYEPVVGRIKSIDLNSNALSANFPEELCKLIEDSPIEHLDLRNCGLGNDGIERIEKCLINKKKLSYLSLAKNGANYFSESFGETISKLTNLKTLNLGSNYIQTDMSFLFDLFSKLNLKSLDISGFMIDDDIKLKEYIHSSTLDSLAARDIKSSDSEVIYKLLEFLSSKPEVKYMPGSLQDKEELYLDISFNYLSDEEEGRAYNNLIKVAKRYSLTKLLIYGCDIIDEREDFSELKSLIKGELVLEKPKPVDLKDVTSLAKDVKELL</sequence>
<name>A0A1X0QAA9_9MICR</name>
<keyword evidence="1" id="KW-0433">Leucine-rich repeat</keyword>
<dbReference type="PANTHER" id="PTHR48051:SF1">
    <property type="entry name" value="RAS SUPPRESSOR PROTEIN 1"/>
    <property type="match status" value="1"/>
</dbReference>
<evidence type="ECO:0000313" key="3">
    <source>
        <dbReference type="EMBL" id="ORD96697.1"/>
    </source>
</evidence>
<dbReference type="Proteomes" id="UP000192356">
    <property type="component" value="Unassembled WGS sequence"/>
</dbReference>
<dbReference type="SUPFAM" id="SSF52047">
    <property type="entry name" value="RNI-like"/>
    <property type="match status" value="1"/>
</dbReference>
<evidence type="ECO:0000256" key="1">
    <source>
        <dbReference type="ARBA" id="ARBA00022614"/>
    </source>
</evidence>
<dbReference type="Gene3D" id="3.80.10.10">
    <property type="entry name" value="Ribonuclease Inhibitor"/>
    <property type="match status" value="1"/>
</dbReference>
<dbReference type="EMBL" id="LVKB01000067">
    <property type="protein sequence ID" value="ORD96697.1"/>
    <property type="molecule type" value="Genomic_DNA"/>
</dbReference>
<organism evidence="3 4">
    <name type="scientific">Hepatospora eriocheir</name>
    <dbReference type="NCBI Taxonomy" id="1081669"/>
    <lineage>
        <taxon>Eukaryota</taxon>
        <taxon>Fungi</taxon>
        <taxon>Fungi incertae sedis</taxon>
        <taxon>Microsporidia</taxon>
        <taxon>Hepatosporidae</taxon>
        <taxon>Hepatospora</taxon>
    </lineage>
</organism>
<reference evidence="3 4" key="1">
    <citation type="journal article" date="2017" name="Environ. Microbiol.">
        <title>Decay of the glycolytic pathway and adaptation to intranuclear parasitism within Enterocytozoonidae microsporidia.</title>
        <authorList>
            <person name="Wiredu Boakye D."/>
            <person name="Jaroenlak P."/>
            <person name="Prachumwat A."/>
            <person name="Williams T.A."/>
            <person name="Bateman K.S."/>
            <person name="Itsathitphaisarn O."/>
            <person name="Sritunyalucksana K."/>
            <person name="Paszkiewicz K.H."/>
            <person name="Moore K.A."/>
            <person name="Stentiford G.D."/>
            <person name="Williams B.A."/>
        </authorList>
    </citation>
    <scope>NUCLEOTIDE SEQUENCE [LARGE SCALE GENOMIC DNA]</scope>
    <source>
        <strain evidence="3 4">GB1</strain>
    </source>
</reference>
<dbReference type="AlphaFoldDB" id="A0A1X0QAA9"/>